<comment type="caution">
    <text evidence="2">The sequence shown here is derived from an EMBL/GenBank/DDBJ whole genome shotgun (WGS) entry which is preliminary data.</text>
</comment>
<reference evidence="2" key="1">
    <citation type="journal article" date="2013" name="Environ. Microbiol.">
        <title>Microbiota from the distal guts of lean and obese adolescents exhibit partial functional redundancy besides clear differences in community structure.</title>
        <authorList>
            <person name="Ferrer M."/>
            <person name="Ruiz A."/>
            <person name="Lanza F."/>
            <person name="Haange S.B."/>
            <person name="Oberbach A."/>
            <person name="Till H."/>
            <person name="Bargiela R."/>
            <person name="Campoy C."/>
            <person name="Segura M.T."/>
            <person name="Richter M."/>
            <person name="von Bergen M."/>
            <person name="Seifert J."/>
            <person name="Suarez A."/>
        </authorList>
    </citation>
    <scope>NUCLEOTIDE SEQUENCE</scope>
</reference>
<evidence type="ECO:0000256" key="1">
    <source>
        <dbReference type="SAM" id="Phobius"/>
    </source>
</evidence>
<feature type="transmembrane region" description="Helical" evidence="1">
    <location>
        <begin position="45"/>
        <end position="72"/>
    </location>
</feature>
<keyword evidence="1" id="KW-0812">Transmembrane</keyword>
<feature type="non-terminal residue" evidence="2">
    <location>
        <position position="1"/>
    </location>
</feature>
<accession>K1UEI8</accession>
<proteinExistence type="predicted"/>
<feature type="transmembrane region" description="Helical" evidence="1">
    <location>
        <begin position="99"/>
        <end position="121"/>
    </location>
</feature>
<name>K1UEI8_9ZZZZ</name>
<sequence length="178" mass="20056">SVLYAFSGFSCINVVFYHFHDVIALFPLLMLGLDKRMQEGKKAPFLFAVTINALVNYYFFIGEVFFLVFYYITRYLFGGEDACPGADLRKNARKIPACILEGCLGVGMAGVLFIPSIAAVLNNPRVSDHISLSQLTFDWSNYLQMLRALFFPAENMFNFSAVVHDNWYSIAAYLPLVG</sequence>
<dbReference type="Pfam" id="PF09586">
    <property type="entry name" value="YfhO"/>
    <property type="match status" value="1"/>
</dbReference>
<dbReference type="AlphaFoldDB" id="K1UEI8"/>
<keyword evidence="1" id="KW-0472">Membrane</keyword>
<feature type="transmembrane region" description="Helical" evidence="1">
    <location>
        <begin position="15"/>
        <end position="33"/>
    </location>
</feature>
<feature type="non-terminal residue" evidence="2">
    <location>
        <position position="178"/>
    </location>
</feature>
<dbReference type="EMBL" id="AJWY01000913">
    <property type="protein sequence ID" value="EKC80508.1"/>
    <property type="molecule type" value="Genomic_DNA"/>
</dbReference>
<organism evidence="2">
    <name type="scientific">human gut metagenome</name>
    <dbReference type="NCBI Taxonomy" id="408170"/>
    <lineage>
        <taxon>unclassified sequences</taxon>
        <taxon>metagenomes</taxon>
        <taxon>organismal metagenomes</taxon>
    </lineage>
</organism>
<dbReference type="InterPro" id="IPR018580">
    <property type="entry name" value="Uncharacterised_YfhO"/>
</dbReference>
<protein>
    <submittedName>
        <fullName evidence="2">Bacterial membrane protein YfhO</fullName>
    </submittedName>
</protein>
<evidence type="ECO:0000313" key="2">
    <source>
        <dbReference type="EMBL" id="EKC80508.1"/>
    </source>
</evidence>
<keyword evidence="1" id="KW-1133">Transmembrane helix</keyword>
<gene>
    <name evidence="2" type="ORF">LEA_01307</name>
</gene>
<dbReference type="PANTHER" id="PTHR38454">
    <property type="entry name" value="INTEGRAL MEMBRANE PROTEIN-RELATED"/>
    <property type="match status" value="1"/>
</dbReference>
<dbReference type="PANTHER" id="PTHR38454:SF1">
    <property type="entry name" value="INTEGRAL MEMBRANE PROTEIN"/>
    <property type="match status" value="1"/>
</dbReference>